<proteinExistence type="predicted"/>
<dbReference type="SUPFAM" id="SSF52402">
    <property type="entry name" value="Adenine nucleotide alpha hydrolases-like"/>
    <property type="match status" value="1"/>
</dbReference>
<dbReference type="InterPro" id="IPR002500">
    <property type="entry name" value="PAPS_reduct_dom"/>
</dbReference>
<feature type="domain" description="Phosphoadenosine phosphosulphate reductase" evidence="1">
    <location>
        <begin position="26"/>
        <end position="184"/>
    </location>
</feature>
<accession>A0A0F9RH69</accession>
<comment type="caution">
    <text evidence="2">The sequence shown here is derived from an EMBL/GenBank/DDBJ whole genome shotgun (WGS) entry which is preliminary data.</text>
</comment>
<dbReference type="Gene3D" id="3.40.50.620">
    <property type="entry name" value="HUPs"/>
    <property type="match status" value="1"/>
</dbReference>
<dbReference type="Pfam" id="PF01507">
    <property type="entry name" value="PAPS_reduct"/>
    <property type="match status" value="1"/>
</dbReference>
<reference evidence="2" key="1">
    <citation type="journal article" date="2015" name="Nature">
        <title>Complex archaea that bridge the gap between prokaryotes and eukaryotes.</title>
        <authorList>
            <person name="Spang A."/>
            <person name="Saw J.H."/>
            <person name="Jorgensen S.L."/>
            <person name="Zaremba-Niedzwiedzka K."/>
            <person name="Martijn J."/>
            <person name="Lind A.E."/>
            <person name="van Eijk R."/>
            <person name="Schleper C."/>
            <person name="Guy L."/>
            <person name="Ettema T.J."/>
        </authorList>
    </citation>
    <scope>NUCLEOTIDE SEQUENCE</scope>
</reference>
<dbReference type="InterPro" id="IPR050128">
    <property type="entry name" value="Sulfate_adenylyltrnsfr_sub2"/>
</dbReference>
<gene>
    <name evidence="2" type="ORF">LCGC14_0595080</name>
</gene>
<dbReference type="InterPro" id="IPR014729">
    <property type="entry name" value="Rossmann-like_a/b/a_fold"/>
</dbReference>
<sequence>MKNQLITGAVDTIRAAIDEHKPVKVYALVSGGNDSTVVGHLAATYGPRIDAIVHINTGIGIEATREYVRDFTAGLGLQLIEKHAARSYEDLVLEFGFPGPGAHRYMYSWLKERSLREVRREAQSGGNGRVMFITGVRLAESRRRMGSVQAVQRDGNTVWVAPILEFESSDMWQYREDHQLVDNEVVALLHMSGECLCGAFARPNELAEIRQWFPDVAGRISRLEKLAHAAGVVSSHWGPQSSKAIRESVGMLCSGCELVEDPE</sequence>
<evidence type="ECO:0000259" key="1">
    <source>
        <dbReference type="Pfam" id="PF01507"/>
    </source>
</evidence>
<organism evidence="2">
    <name type="scientific">marine sediment metagenome</name>
    <dbReference type="NCBI Taxonomy" id="412755"/>
    <lineage>
        <taxon>unclassified sequences</taxon>
        <taxon>metagenomes</taxon>
        <taxon>ecological metagenomes</taxon>
    </lineage>
</organism>
<dbReference type="EMBL" id="LAZR01000940">
    <property type="protein sequence ID" value="KKN54159.1"/>
    <property type="molecule type" value="Genomic_DNA"/>
</dbReference>
<dbReference type="GO" id="GO:0003824">
    <property type="term" value="F:catalytic activity"/>
    <property type="evidence" value="ECO:0007669"/>
    <property type="project" value="InterPro"/>
</dbReference>
<dbReference type="PANTHER" id="PTHR43196">
    <property type="entry name" value="SULFATE ADENYLYLTRANSFERASE SUBUNIT 2"/>
    <property type="match status" value="1"/>
</dbReference>
<protein>
    <recommendedName>
        <fullName evidence="1">Phosphoadenosine phosphosulphate reductase domain-containing protein</fullName>
    </recommendedName>
</protein>
<evidence type="ECO:0000313" key="2">
    <source>
        <dbReference type="EMBL" id="KKN54159.1"/>
    </source>
</evidence>
<dbReference type="PANTHER" id="PTHR43196:SF2">
    <property type="entry name" value="PHOSPHOADENOSINE PHOSPHOSULFATE REDUCTASE"/>
    <property type="match status" value="1"/>
</dbReference>
<name>A0A0F9RH69_9ZZZZ</name>
<dbReference type="AlphaFoldDB" id="A0A0F9RH69"/>